<proteinExistence type="predicted"/>
<organism evidence="1 2">
    <name type="scientific">Meloidogyne enterolobii</name>
    <name type="common">Root-knot nematode worm</name>
    <name type="synonym">Meloidogyne mayaguensis</name>
    <dbReference type="NCBI Taxonomy" id="390850"/>
    <lineage>
        <taxon>Eukaryota</taxon>
        <taxon>Metazoa</taxon>
        <taxon>Ecdysozoa</taxon>
        <taxon>Nematoda</taxon>
        <taxon>Chromadorea</taxon>
        <taxon>Rhabditida</taxon>
        <taxon>Tylenchina</taxon>
        <taxon>Tylenchomorpha</taxon>
        <taxon>Tylenchoidea</taxon>
        <taxon>Meloidogynidae</taxon>
        <taxon>Meloidogyninae</taxon>
        <taxon>Meloidogyne</taxon>
    </lineage>
</organism>
<reference evidence="1 2" key="1">
    <citation type="submission" date="2020-08" db="EMBL/GenBank/DDBJ databases">
        <authorList>
            <person name="Koutsovoulos G."/>
            <person name="Danchin GJ E."/>
        </authorList>
    </citation>
    <scope>NUCLEOTIDE SEQUENCE [LARGE SCALE GENOMIC DNA]</scope>
</reference>
<dbReference type="EMBL" id="CAJEWN010000485">
    <property type="protein sequence ID" value="CAD2183961.1"/>
    <property type="molecule type" value="Genomic_DNA"/>
</dbReference>
<comment type="caution">
    <text evidence="1">The sequence shown here is derived from an EMBL/GenBank/DDBJ whole genome shotgun (WGS) entry which is preliminary data.</text>
</comment>
<protein>
    <submittedName>
        <fullName evidence="1">Uncharacterized protein</fullName>
    </submittedName>
</protein>
<evidence type="ECO:0000313" key="1">
    <source>
        <dbReference type="EMBL" id="CAD2183961.1"/>
    </source>
</evidence>
<sequence>MQYKIIFFILTIYFMYITQIEIKAHSYVQPASSPCQQAKAVFINNNSILKIIFSLLFFNPGKCSIEQRNFIKKLKLSLKLLQNV</sequence>
<dbReference type="Proteomes" id="UP000580250">
    <property type="component" value="Unassembled WGS sequence"/>
</dbReference>
<dbReference type="AlphaFoldDB" id="A0A6V7WBN8"/>
<name>A0A6V7WBN8_MELEN</name>
<evidence type="ECO:0000313" key="2">
    <source>
        <dbReference type="Proteomes" id="UP000580250"/>
    </source>
</evidence>
<gene>
    <name evidence="1" type="ORF">MENT_LOCUS36286</name>
</gene>
<accession>A0A6V7WBN8</accession>